<organism evidence="2 3">
    <name type="scientific">Halosimplex aquaticum</name>
    <dbReference type="NCBI Taxonomy" id="3026162"/>
    <lineage>
        <taxon>Archaea</taxon>
        <taxon>Methanobacteriati</taxon>
        <taxon>Methanobacteriota</taxon>
        <taxon>Stenosarchaea group</taxon>
        <taxon>Halobacteria</taxon>
        <taxon>Halobacteriales</taxon>
        <taxon>Haloarculaceae</taxon>
        <taxon>Halosimplex</taxon>
    </lineage>
</organism>
<dbReference type="Proteomes" id="UP001596432">
    <property type="component" value="Unassembled WGS sequence"/>
</dbReference>
<evidence type="ECO:0000313" key="2">
    <source>
        <dbReference type="EMBL" id="MFC7140079.1"/>
    </source>
</evidence>
<keyword evidence="3" id="KW-1185">Reference proteome</keyword>
<name>A0ABD5Y6Q0_9EURY</name>
<dbReference type="RefSeq" id="WP_274325646.1">
    <property type="nucleotide sequence ID" value="NZ_CP118158.1"/>
</dbReference>
<feature type="region of interest" description="Disordered" evidence="1">
    <location>
        <begin position="38"/>
        <end position="57"/>
    </location>
</feature>
<feature type="region of interest" description="Disordered" evidence="1">
    <location>
        <begin position="254"/>
        <end position="299"/>
    </location>
</feature>
<reference evidence="2 3" key="1">
    <citation type="journal article" date="2019" name="Int. J. Syst. Evol. Microbiol.">
        <title>The Global Catalogue of Microorganisms (GCM) 10K type strain sequencing project: providing services to taxonomists for standard genome sequencing and annotation.</title>
        <authorList>
            <consortium name="The Broad Institute Genomics Platform"/>
            <consortium name="The Broad Institute Genome Sequencing Center for Infectious Disease"/>
            <person name="Wu L."/>
            <person name="Ma J."/>
        </authorList>
    </citation>
    <scope>NUCLEOTIDE SEQUENCE [LARGE SCALE GENOMIC DNA]</scope>
    <source>
        <strain evidence="2 3">XZYJT29</strain>
    </source>
</reference>
<evidence type="ECO:0000313" key="3">
    <source>
        <dbReference type="Proteomes" id="UP001596432"/>
    </source>
</evidence>
<sequence>MSRRFAAAAALAVVLAGCSAFAPTGDAGTLAETVTPLSVPTDTTAPGEALSPPPGVAANGSISPTALGAAHRRALANRSFTWSVEYERRDLNAGVTVDAVSKRLRVGRDGSYLFRTERSPGHRDALYANGTDAYARTVLGNASTVRHLASVIDYRNYLTTTRSLRRYLPTRGASVARVERGGQTFYRLHATAPARGIRDGHPKLTIHNYSATAYLTPAGFVRSLVVSYDYQLRTDRVAVALRADYGRVGETTVDRPEWATESRGERAATATGLPTNGSSGPAPLPATRSRTDPAPSENP</sequence>
<protein>
    <recommendedName>
        <fullName evidence="4">Outer membrane lipoprotein-sorting protein</fullName>
    </recommendedName>
</protein>
<dbReference type="AlphaFoldDB" id="A0ABD5Y6Q0"/>
<evidence type="ECO:0000256" key="1">
    <source>
        <dbReference type="SAM" id="MobiDB-lite"/>
    </source>
</evidence>
<feature type="compositionally biased region" description="Basic and acidic residues" evidence="1">
    <location>
        <begin position="254"/>
        <end position="266"/>
    </location>
</feature>
<dbReference type="PROSITE" id="PS51257">
    <property type="entry name" value="PROKAR_LIPOPROTEIN"/>
    <property type="match status" value="1"/>
</dbReference>
<comment type="caution">
    <text evidence="2">The sequence shown here is derived from an EMBL/GenBank/DDBJ whole genome shotgun (WGS) entry which is preliminary data.</text>
</comment>
<evidence type="ECO:0008006" key="4">
    <source>
        <dbReference type="Google" id="ProtNLM"/>
    </source>
</evidence>
<dbReference type="EMBL" id="JBHTAS010000001">
    <property type="protein sequence ID" value="MFC7140079.1"/>
    <property type="molecule type" value="Genomic_DNA"/>
</dbReference>
<gene>
    <name evidence="2" type="ORF">ACFQMA_09565</name>
</gene>
<proteinExistence type="predicted"/>
<dbReference type="GeneID" id="78820354"/>
<accession>A0ABD5Y6Q0</accession>